<proteinExistence type="predicted"/>
<name>A0A239LJH3_9ACTN</name>
<protein>
    <submittedName>
        <fullName evidence="1">Uncharacterized protein</fullName>
    </submittedName>
</protein>
<gene>
    <name evidence="1" type="ORF">SAMN05421812_104326</name>
</gene>
<keyword evidence="2" id="KW-1185">Reference proteome</keyword>
<reference evidence="1 2" key="1">
    <citation type="submission" date="2017-06" db="EMBL/GenBank/DDBJ databases">
        <authorList>
            <person name="Kim H.J."/>
            <person name="Triplett B.A."/>
        </authorList>
    </citation>
    <scope>NUCLEOTIDE SEQUENCE [LARGE SCALE GENOMIC DNA]</scope>
    <source>
        <strain evidence="1 2">CGMCC 4.5593</strain>
    </source>
</reference>
<dbReference type="EMBL" id="FZPH01000004">
    <property type="protein sequence ID" value="SNT29714.1"/>
    <property type="molecule type" value="Genomic_DNA"/>
</dbReference>
<accession>A0A239LJH3</accession>
<dbReference type="RefSeq" id="WP_089248128.1">
    <property type="nucleotide sequence ID" value="NZ_FZPH01000004.1"/>
</dbReference>
<evidence type="ECO:0000313" key="1">
    <source>
        <dbReference type="EMBL" id="SNT29714.1"/>
    </source>
</evidence>
<dbReference type="Proteomes" id="UP000198362">
    <property type="component" value="Unassembled WGS sequence"/>
</dbReference>
<dbReference type="OrthoDB" id="196248at2"/>
<dbReference type="AlphaFoldDB" id="A0A239LJH3"/>
<organism evidence="1 2">
    <name type="scientific">Asanoa hainanensis</name>
    <dbReference type="NCBI Taxonomy" id="560556"/>
    <lineage>
        <taxon>Bacteria</taxon>
        <taxon>Bacillati</taxon>
        <taxon>Actinomycetota</taxon>
        <taxon>Actinomycetes</taxon>
        <taxon>Micromonosporales</taxon>
        <taxon>Micromonosporaceae</taxon>
        <taxon>Asanoa</taxon>
    </lineage>
</organism>
<evidence type="ECO:0000313" key="2">
    <source>
        <dbReference type="Proteomes" id="UP000198362"/>
    </source>
</evidence>
<sequence>MTLAVKGSRRITVDGVSYRWLVRGRPTYCQGLGWTPLTFVVGHAERTGAVLVASMPCAHPSNWIGLPSQPVLPGTVASCVRRAVTDGWQPGQPGPPFEVRVGDR</sequence>